<evidence type="ECO:0000256" key="3">
    <source>
        <dbReference type="ARBA" id="ARBA00007188"/>
    </source>
</evidence>
<evidence type="ECO:0000313" key="13">
    <source>
        <dbReference type="Proteomes" id="UP000017861"/>
    </source>
</evidence>
<dbReference type="InterPro" id="IPR027417">
    <property type="entry name" value="P-loop_NTPase"/>
</dbReference>
<keyword evidence="5 9" id="KW-0547">Nucleotide-binding</keyword>
<evidence type="ECO:0000313" key="12">
    <source>
        <dbReference type="EMBL" id="ESS70242.1"/>
    </source>
</evidence>
<comment type="caution">
    <text evidence="12">The sequence shown here is derived from an EMBL/GenBank/DDBJ whole genome shotgun (WGS) entry which is preliminary data.</text>
</comment>
<dbReference type="GO" id="GO:0030687">
    <property type="term" value="C:preribosome, large subunit precursor"/>
    <property type="evidence" value="ECO:0007669"/>
    <property type="project" value="TreeGrafter"/>
</dbReference>
<dbReference type="OrthoDB" id="5186at2759"/>
<comment type="function">
    <text evidence="9">Nuclear chaperone required for maturation and nuclear export of pre-60S ribosome subunits.</text>
</comment>
<dbReference type="FunFam" id="3.40.50.300:FF:001053">
    <property type="entry name" value="Midasin"/>
    <property type="match status" value="1"/>
</dbReference>
<dbReference type="FunFam" id="3.40.50.300:FF:002451">
    <property type="entry name" value="Midasin"/>
    <property type="match status" value="1"/>
</dbReference>
<dbReference type="GO" id="GO:0000055">
    <property type="term" value="P:ribosomal large subunit export from nucleus"/>
    <property type="evidence" value="ECO:0007669"/>
    <property type="project" value="TreeGrafter"/>
</dbReference>
<dbReference type="InterPro" id="IPR036465">
    <property type="entry name" value="vWFA_dom_sf"/>
</dbReference>
<dbReference type="InterPro" id="IPR012099">
    <property type="entry name" value="Midasin"/>
</dbReference>
<feature type="compositionally biased region" description="Acidic residues" evidence="10">
    <location>
        <begin position="3946"/>
        <end position="3957"/>
    </location>
</feature>
<feature type="compositionally biased region" description="Basic residues" evidence="10">
    <location>
        <begin position="4264"/>
        <end position="4274"/>
    </location>
</feature>
<sequence length="4658" mass="523725">MKNNIYVLFSFALFSVNSLPRRHTQWSYCFMRIFFSRFFFIQLLTLFPLKTMILTPTSESNLNNLKVALDSSKAVLIQGDIGCGKSFLANTLADKYGAKETLLQLNVDDSFDSKDLLGKFSATDTPGTFEWIPGPLTSAVENGFWILLEDIDLASFDVFSVLLSLLEESTLFLPEKNRRIHAHPNFKIIATQQLRAVGGTFITRKSNSIPFAELWGTVVIECLPPDEVCEVATALYTVPRNIVYALSVLLSPRTNTPLVSLRCLLKWCKRVIRRLPATCSLDGFISSTLRELMFREAFDCILAGYPEGDVLTSAMEVLAGAMGISPNVAESLVKENRPEMSLAREYVTVGRVTLPLFSFAMPERESRVAFAATKHAMSLLERIAVAVEANENVLLTGETGVGKTFIVQYLADQLGQKLIVHNLNQQTDTSDFMGGWKPLDVGVAVRNAYHKFVDLFSQTFNASRNVQFLEALQAAVRKCLWVAVVKQILKGVNSFKLKNTRQSFSEDFVNEWGLLEVTAGELLDKLEKTKKTFAFQFVEGSLVKAWREGSWILLDELNLATTEVLERVSSVLGDVNALFLNDKGNCEPIQRHKNFHVFANMNPPTDFGKKDLPPSLRSKFTEFYVNEPLDRYDINTVVNEYIGHLSPDCKTEEITSFFLECVGKAKSTLCSLDGESRPPSFSLRTLTRALAYVRKATSQYGFALALFDGLMLGFATSLQRQFHTVVQQLIIRNVFSGKQPPQPLLPQCPSEGYYVSYEHIWLHIGSEKPLKDESFILTPSVRGHLLNVARAVFADRPVLLEGPTSSGKSSMVKYLAELTGHKCVRINNHESTEIQEYLGHYVSDERGKLRFVDGILVDAVRNGYWVVLDELNLAPTDVLEALNRLLDDNRELFVADTQETIKPHPCLRIFATQNPAGIYGGRKMLSRAFRNRFLEMTIDDIPTTELCTILCQRYSLCTSFAEKMVEIMVLLQLRRQASQIFAGRHGFITPRDLFRWAERQPETYQEMAEHGFLLLAERCRKMEERQIVKDIIESVTKTELNEDIIYSPEHWPYVGECYSLVENGVLDEFGIVWTESMRRLFTVVGICLHHKEPVLLVGETGSSKTTVCQIWAALLNRPISIINCHQHSEAADFLGSLRPAPPNQRNKSIFEWRNGPLVECMLQGNIFVLDEISLAEDSVLERLNSVLEPARVVTLAEKSTADVIFAHDDFRVLATMNPGGDFGKKELSPALRNRFTEIYVRPTTDEGEVTLILSRRLMPSLEPWAKKMASLLSDAAKTSTVTGVPQHISIRDIIGWVSFMNAANTHCDERIAFIHGLDAVILDGIGIGTGQAEFGSRGLREICLRRANELSGIDEGCLQTPFWELFDTLEEPRLPPELERQFFFGAPSTRQNLSKLIRASIIRKAILLEGSPGVGKTSIVEALGCALKKRVVRINLSEQTDIMDLFGTYLPCHSNDENEEPHFSWSDGVLLQAVKNGWWVILDELNLASQAVLEGLNALLDHRSAVFIPELGEEFTAADEFRVFACQNPLLEGGGRKGLPRSFLNRFTKVRIEPFGMEDLLCIAFAVCPSIDKSVLEKMVHFVGELHRDVMVYREYGTRGSPWEFNLRDVLRWARFMEAYRKLDKPCEFIEALFSQRMRTDVDREKVYQLAGRHFGDALCEIHAAQEFDFLIANDVVCFGGSFLAHRVQEPVKPDMAVPLLLLPSKASVIRSLLLCAEQNQFCLLVGPSGAGKTFCIRTAATLLGARLVTFSMNATCDTVDLLGGFDQVEGKQGQFEWRDSLILEAMLHGYWLVLDNVNYCNASVLDRLNPLVEPNGMLSVNEQGLVNGQVRVVRPHPSFRLFATLDPKYGEISRAMRNRAVELYIDPICIPSFESIAIAGAVSPCKMSQLLERLGNYHREFVIAGFHADSVLPMSAQLSDALAAGAPNTFTFLKTANMLPMDATLKDLETSIVHKYIRNRCGHWSANKAAVVDALDRMLSEYLEQRGKCCPLVVDLLSGMNLSEELDGEDVESALIRIRVHRAGLGLKTFASLSNTSLIQHSVRDLLLFFVLEQCGDTVSNDRLKTARCQFLSSNLPTFLADNEISETLFLLASHDGKSSRTCLDSLWCRSLQILGPCAAWYKGLGGVHVLISDSPVLNNALQHFLEKILEFTSGALIPHVQQHICRYLYPLMCLLSTSNAPFRVTADNFVSLVIIVALIRSVVKKQTVIEAGHLIETIDQFLASLRRYLELPYPLIASKSVVQRSIIRPHITSADERSAFVSWNAGTRAVTSLSDERPFKSLWRTAIFRAEFALVQRVQQIRGGSFLLSPKFLQREIRQFIDVFCTQLHVLPELEVALWREVLELRLQEGSDGESLAALVPLLTSHFIARHGLASGCHTLHGSWTNAAYEALKYAAGVPVISMGAQRSDHAEAVKELLMFCNVLPVLGVNPFEQWELHSLEELLSLLFLCAPHLFPNGMDLNAMRRTSSTPALEMLDMVREGVQGPCLDPLLSAAQPLLQMLANDRGGSPEDSLRRVALVGALKCRFLLPSSPIDPMHKWLVKKEVAREELGRLTCLEKAFKWSEEVSMRSSTQQRRLLHELLTAEETLLLKATKKSVVRPDLSGARFAHLVSVLHQMCNTTLSDERLSVVLFEKSQEAYKARMTWSELLYQQLTEVLENYGGYEDVTLTMAEPALLSALAAHVSCRLESSSRLSNALFSMAEAARMMLFPQISVVSVTLPSSATHALERRLAYLDSCLTLVQSTPARILNREFVEQLFKLYREFYRTVEELDAKERREEEMAVLYAEKAISIEGDDEKHLRVLKKLFPSYEEEFIRMRDAEDDLNEAEAVDDMPQSSLPLSVERAGRHTRLILSGPQGARHVRHLIETHHQFFERLLALNDNSVFDGDKALRAFKSRFDILSSELHRFGFSGMSDTGMMLPAEEEQLLLGGFAARAVLVTRELLSTEVSLEEKRATGFNVFTDPAPSEIRGFSASLRDLMQAVEHLRSTYPDTPSLHRCFRIANGIAALPALTTPLMKIMTGCEVLLRECYEWERNASRGTSILSHMTKLSSFVLRWRRLELHCWSQVFTAKREEWEMKSGMRWFWLCDLIEGADSMTDEAFSERCLLFFRHCMDFMWGAHYGDFHLRLRLLKAFALQLVASSSSPPSMSLSASPLANVAMHLVDLFSQFSPLVSEKLRLALLPLEEDMEAFTRIMRWEDSTYYAVRATAEKSHLKIGRSLAELDEILRTPVLNIIASEEQRCEEDAAMGFVLSSVHLNGKERSKAHRFTNGGKNTKNKDQLWTASKRTRSGKQIPMETSEPRDGNAVFAHGYLFQGVQFLTDAAEEIIERVQALQANGVPQSQKLRALKTLFIVMEEQGVPHTHEEQFSSWEELFASKNALLTCRSIHGHLVVGKRVEEAAMEYYRFARWMQRMRDAERHPHKDLSGAQAKRGTGTVESLFALAVEETELIAILYEVQQQLTLLRGCVENCEEITVTDGGKLLQASLEVCVQLQCFLHQTRWLLQERVFSLGGAVSSIEELSHGTDELWKLCHSSEAQRRTGISVPDAILARHTTLHVQLRDVCTKLCNTGIGCVDASAAALCDALNMKSLCQDFMDVATVDRKRARKESCSLWPQKVQQLVEELESVYKEDAVETSPLGELGGDGGVANKDYTEGTTIYRKYSTAVRELKCDSQRVAVSLCTLLNDPVRERRISLELRHELLARIDTSLERVGAALHGSAVALRAQSHLGLVLSRLFCILLKKGFCKPEDQDEGENDDGEGGDGEQQDGTGMDDGYGEKDVTDQIDNEDQLMNMKDKEEQQSDREEDGGNNDEDKAADVETDFKGEKEQREAEEDQDDEEDDDNDSEKEMGSVNGEDAQERKRMKKEKNDGNDMNNDDDGDAEEVPEDIFGNEEAGEENEADENNEETGNFENREEALREVEKELQGGEHELAADAGGIADTDEDIDGSDDGQSDRSSSSSISNSRGGDEDGEEDEGVERSRSGSELGDAPKEPQGAEEDEVDDEEGSIGSEIDGDDVDNDKESAVSHKSDSDQLDENVFHGGRQDEHTGEEATERKNEADDGDQCEKKKPQEAAGVQQEQQPDDDQQPDDAGRNWKRQERSDPSRHRDNTERSATLRNPYRAIKDALQRHERQAQQLNLDWNVNLKKQKLSDQQEKQQQQEKEEERHDNDDDAIDEFEFDEEGEREGMAATDGRPLPVTEAEHELPEMEEDHSENADSDREAPEDTSRRRRKPAVDTTLNEESDDENEEDSKKDADKRRGKRRVKVVAKIHNDDDDEREKEGEEDVNGFEQQQDTLAEGEKMSRGRKLWQEQVAAVQGLSHQLCEQLRLILAPTLADKLQGDYKTGKRLNMKRIIPYIASQFKKDRIWLRRTKPNKRNYQILVALDDSFSMQCNNAGVMSCRAVALLAEALRQLEVGELGIAYFGKETHIVHELHEPFTGESGPRAFSEVTFAQKSTSLKILLETSLDYLDAARERMHGQTRSTTQQLQQMMFIISDGQITEDRLELRRLLLRAEENRQIVVFVLLDVKAAAAPTAAVGGGGVASVGESCVAQKETGSLSTAPLTAKDLSQLSPAERLRRLKAEREARLHRVQSSSVLDMQLVEFKGGKVVRRSYMEEFPFPYYLIVRELETLPGAIADAMRQWFELLNVQQ</sequence>
<feature type="region of interest" description="Disordered" evidence="10">
    <location>
        <begin position="3754"/>
        <end position="4137"/>
    </location>
</feature>
<feature type="compositionally biased region" description="Basic and acidic residues" evidence="10">
    <location>
        <begin position="4048"/>
        <end position="4077"/>
    </location>
</feature>
<evidence type="ECO:0000256" key="6">
    <source>
        <dbReference type="ARBA" id="ARBA00022840"/>
    </source>
</evidence>
<dbReference type="PANTHER" id="PTHR48103:SF2">
    <property type="entry name" value="MIDASIN"/>
    <property type="match status" value="1"/>
</dbReference>
<dbReference type="Pfam" id="PF07728">
    <property type="entry name" value="AAA_5"/>
    <property type="match status" value="7"/>
</dbReference>
<feature type="compositionally biased region" description="Basic and acidic residues" evidence="10">
    <location>
        <begin position="4128"/>
        <end position="4137"/>
    </location>
</feature>
<evidence type="ECO:0000256" key="4">
    <source>
        <dbReference type="ARBA" id="ARBA00017143"/>
    </source>
</evidence>
<dbReference type="Gene3D" id="3.40.50.300">
    <property type="entry name" value="P-loop containing nucleotide triphosphate hydrolases"/>
    <property type="match status" value="6"/>
</dbReference>
<feature type="compositionally biased region" description="Basic and acidic residues" evidence="10">
    <location>
        <begin position="4155"/>
        <end position="4175"/>
    </location>
</feature>
<dbReference type="InterPro" id="IPR002035">
    <property type="entry name" value="VWF_A"/>
</dbReference>
<dbReference type="VEuPathDB" id="TriTrypDB:TCDM_01049"/>
<feature type="region of interest" description="Disordered" evidence="10">
    <location>
        <begin position="4154"/>
        <end position="4306"/>
    </location>
</feature>
<feature type="compositionally biased region" description="Basic and acidic residues" evidence="10">
    <location>
        <begin position="3817"/>
        <end position="3835"/>
    </location>
</feature>
<feature type="compositionally biased region" description="Basic and acidic residues" evidence="10">
    <location>
        <begin position="4096"/>
        <end position="4117"/>
    </location>
</feature>
<feature type="compositionally biased region" description="Acidic residues" evidence="10">
    <location>
        <begin position="4245"/>
        <end position="4255"/>
    </location>
</feature>
<dbReference type="FunFam" id="3.40.50.300:FF:000142">
    <property type="entry name" value="Midasin"/>
    <property type="match status" value="1"/>
</dbReference>
<dbReference type="PANTHER" id="PTHR48103">
    <property type="entry name" value="MIDASIN-RELATED"/>
    <property type="match status" value="1"/>
</dbReference>
<dbReference type="InterPro" id="IPR025662">
    <property type="entry name" value="Sigma_54_int_dom_ATP-bd_1"/>
</dbReference>
<dbReference type="InterPro" id="IPR003593">
    <property type="entry name" value="AAA+_ATPase"/>
</dbReference>
<dbReference type="GO" id="GO:0005730">
    <property type="term" value="C:nucleolus"/>
    <property type="evidence" value="ECO:0007669"/>
    <property type="project" value="UniProtKB-SubCell"/>
</dbReference>
<dbReference type="GO" id="GO:0000027">
    <property type="term" value="P:ribosomal large subunit assembly"/>
    <property type="evidence" value="ECO:0007669"/>
    <property type="project" value="InterPro"/>
</dbReference>
<organism evidence="12 13">
    <name type="scientific">Trypanosoma cruzi Dm28c</name>
    <dbReference type="NCBI Taxonomy" id="1416333"/>
    <lineage>
        <taxon>Eukaryota</taxon>
        <taxon>Discoba</taxon>
        <taxon>Euglenozoa</taxon>
        <taxon>Kinetoplastea</taxon>
        <taxon>Metakinetoplastina</taxon>
        <taxon>Trypanosomatida</taxon>
        <taxon>Trypanosomatidae</taxon>
        <taxon>Trypanosoma</taxon>
        <taxon>Schizotrypanum</taxon>
    </lineage>
</organism>
<feature type="compositionally biased region" description="Basic and acidic residues" evidence="10">
    <location>
        <begin position="4026"/>
        <end position="4037"/>
    </location>
</feature>
<dbReference type="GO" id="GO:0005524">
    <property type="term" value="F:ATP binding"/>
    <property type="evidence" value="ECO:0007669"/>
    <property type="project" value="UniProtKB-KW"/>
</dbReference>
<dbReference type="FunFam" id="3.40.50.300:FF:001384">
    <property type="entry name" value="Midasin"/>
    <property type="match status" value="1"/>
</dbReference>
<evidence type="ECO:0000256" key="7">
    <source>
        <dbReference type="ARBA" id="ARBA00023186"/>
    </source>
</evidence>
<feature type="compositionally biased region" description="Acidic residues" evidence="10">
    <location>
        <begin position="3755"/>
        <end position="3771"/>
    </location>
</feature>
<feature type="compositionally biased region" description="Basic and acidic residues" evidence="10">
    <location>
        <begin position="3917"/>
        <end position="3938"/>
    </location>
</feature>
<proteinExistence type="inferred from homology"/>
<feature type="compositionally biased region" description="Acidic residues" evidence="10">
    <location>
        <begin position="4279"/>
        <end position="4293"/>
    </location>
</feature>
<feature type="compositionally biased region" description="Acidic residues" evidence="10">
    <location>
        <begin position="4001"/>
        <end position="4025"/>
    </location>
</feature>
<dbReference type="Pfam" id="PF17865">
    <property type="entry name" value="AAA_lid_5"/>
    <property type="match status" value="1"/>
</dbReference>
<evidence type="ECO:0000256" key="1">
    <source>
        <dbReference type="ARBA" id="ARBA00004604"/>
    </source>
</evidence>
<dbReference type="GO" id="GO:0016887">
    <property type="term" value="F:ATP hydrolysis activity"/>
    <property type="evidence" value="ECO:0007669"/>
    <property type="project" value="InterPro"/>
</dbReference>
<evidence type="ECO:0000256" key="10">
    <source>
        <dbReference type="SAM" id="MobiDB-lite"/>
    </source>
</evidence>
<keyword evidence="7 9" id="KW-0143">Chaperone</keyword>
<dbReference type="Proteomes" id="UP000017861">
    <property type="component" value="Unassembled WGS sequence"/>
</dbReference>
<keyword evidence="6 9" id="KW-0067">ATP-binding</keyword>
<accession>V5BVJ5</accession>
<comment type="similarity">
    <text evidence="3 9">Belongs to the midasin family.</text>
</comment>
<feature type="compositionally biased region" description="Basic and acidic residues" evidence="10">
    <location>
        <begin position="3799"/>
        <end position="3808"/>
    </location>
</feature>
<name>V5BVJ5_TRYCR</name>
<protein>
    <recommendedName>
        <fullName evidence="4 9">Midasin</fullName>
    </recommendedName>
</protein>
<dbReference type="InterPro" id="IPR011704">
    <property type="entry name" value="ATPase_dyneun-rel_AAA"/>
</dbReference>
<feature type="domain" description="VWFA" evidence="11">
    <location>
        <begin position="4386"/>
        <end position="4531"/>
    </location>
</feature>
<reference evidence="12 13" key="1">
    <citation type="journal article" date="2014" name="Genome Announc.">
        <title>Trypanosoma cruzi Clone Dm28c Draft Genome Sequence.</title>
        <authorList>
            <person name="Grisard E.C."/>
            <person name="Teixeira S.M."/>
            <person name="de Almeida L.G."/>
            <person name="Stoco P.H."/>
            <person name="Gerber A.L."/>
            <person name="Talavera-Lopez C."/>
            <person name="Lima O.C."/>
            <person name="Andersson B."/>
            <person name="de Vasconcelos A.T."/>
        </authorList>
    </citation>
    <scope>NUCLEOTIDE SEQUENCE [LARGE SCALE GENOMIC DNA]</scope>
    <source>
        <strain evidence="12 13">Dm28c</strain>
    </source>
</reference>
<feature type="compositionally biased region" description="Acidic residues" evidence="10">
    <location>
        <begin position="4176"/>
        <end position="4190"/>
    </location>
</feature>
<keyword evidence="8 9" id="KW-0539">Nucleus</keyword>
<evidence type="ECO:0000256" key="9">
    <source>
        <dbReference type="PIRNR" id="PIRNR010340"/>
    </source>
</evidence>
<dbReference type="SMART" id="SM00382">
    <property type="entry name" value="AAA"/>
    <property type="match status" value="6"/>
</dbReference>
<dbReference type="SUPFAM" id="SSF52540">
    <property type="entry name" value="P-loop containing nucleoside triphosphate hydrolases"/>
    <property type="match status" value="6"/>
</dbReference>
<feature type="compositionally biased region" description="Low complexity" evidence="10">
    <location>
        <begin position="3960"/>
        <end position="3971"/>
    </location>
</feature>
<dbReference type="InterPro" id="IPR040848">
    <property type="entry name" value="AAA_lid_7"/>
</dbReference>
<evidence type="ECO:0000256" key="8">
    <source>
        <dbReference type="ARBA" id="ARBA00023242"/>
    </source>
</evidence>
<dbReference type="Pfam" id="PF17867">
    <property type="entry name" value="AAA_lid_7"/>
    <property type="match status" value="3"/>
</dbReference>
<dbReference type="FunFam" id="3.40.50.300:FF:002705">
    <property type="entry name" value="Midasin"/>
    <property type="match status" value="1"/>
</dbReference>
<feature type="compositionally biased region" description="Acidic residues" evidence="10">
    <location>
        <begin position="3836"/>
        <end position="3851"/>
    </location>
</feature>
<evidence type="ECO:0000256" key="5">
    <source>
        <dbReference type="ARBA" id="ARBA00022741"/>
    </source>
</evidence>
<dbReference type="SUPFAM" id="SSF53300">
    <property type="entry name" value="vWA-like"/>
    <property type="match status" value="1"/>
</dbReference>
<evidence type="ECO:0000259" key="11">
    <source>
        <dbReference type="PROSITE" id="PS50234"/>
    </source>
</evidence>
<gene>
    <name evidence="12" type="ORF">TCDM_01049</name>
</gene>
<dbReference type="PIRSF" id="PIRSF010340">
    <property type="entry name" value="Midasin"/>
    <property type="match status" value="1"/>
</dbReference>
<comment type="subcellular location">
    <subcellularLocation>
        <location evidence="1">Nucleus</location>
        <location evidence="1">Nucleolus</location>
    </subcellularLocation>
    <subcellularLocation>
        <location evidence="2">Nucleus</location>
        <location evidence="2">Nucleoplasm</location>
    </subcellularLocation>
</comment>
<dbReference type="PROSITE" id="PS00675">
    <property type="entry name" value="SIGMA54_INTERACT_1"/>
    <property type="match status" value="1"/>
</dbReference>
<dbReference type="EMBL" id="AYLP01000006">
    <property type="protein sequence ID" value="ESS70242.1"/>
    <property type="molecule type" value="Genomic_DNA"/>
</dbReference>
<dbReference type="GO" id="GO:0005654">
    <property type="term" value="C:nucleoplasm"/>
    <property type="evidence" value="ECO:0007669"/>
    <property type="project" value="UniProtKB-SubCell"/>
</dbReference>
<evidence type="ECO:0000256" key="2">
    <source>
        <dbReference type="ARBA" id="ARBA00004642"/>
    </source>
</evidence>
<dbReference type="CDD" id="cd00009">
    <property type="entry name" value="AAA"/>
    <property type="match status" value="2"/>
</dbReference>
<dbReference type="InterPro" id="IPR041190">
    <property type="entry name" value="Midasin_AAA_lid_5"/>
</dbReference>
<feature type="compositionally biased region" description="Acidic residues" evidence="10">
    <location>
        <begin position="3880"/>
        <end position="3911"/>
    </location>
</feature>
<feature type="compositionally biased region" description="Basic and acidic residues" evidence="10">
    <location>
        <begin position="4219"/>
        <end position="4233"/>
    </location>
</feature>
<dbReference type="PROSITE" id="PS50234">
    <property type="entry name" value="VWFA"/>
    <property type="match status" value="1"/>
</dbReference>